<keyword evidence="3" id="KW-1185">Reference proteome</keyword>
<dbReference type="Gene3D" id="3.40.50.1820">
    <property type="entry name" value="alpha/beta hydrolase"/>
    <property type="match status" value="1"/>
</dbReference>
<dbReference type="PANTHER" id="PTHR43798:SF5">
    <property type="entry name" value="MONOACYLGLYCEROL LIPASE ABHD6"/>
    <property type="match status" value="1"/>
</dbReference>
<dbReference type="EMBL" id="SGPL01000116">
    <property type="protein sequence ID" value="THH17321.1"/>
    <property type="molecule type" value="Genomic_DNA"/>
</dbReference>
<organism evidence="2 3">
    <name type="scientific">Bondarzewia mesenterica</name>
    <dbReference type="NCBI Taxonomy" id="1095465"/>
    <lineage>
        <taxon>Eukaryota</taxon>
        <taxon>Fungi</taxon>
        <taxon>Dikarya</taxon>
        <taxon>Basidiomycota</taxon>
        <taxon>Agaricomycotina</taxon>
        <taxon>Agaricomycetes</taxon>
        <taxon>Russulales</taxon>
        <taxon>Bondarzewiaceae</taxon>
        <taxon>Bondarzewia</taxon>
    </lineage>
</organism>
<dbReference type="AlphaFoldDB" id="A0A4S4LZP4"/>
<accession>A0A4S4LZP4</accession>
<evidence type="ECO:0000313" key="2">
    <source>
        <dbReference type="EMBL" id="THH17321.1"/>
    </source>
</evidence>
<dbReference type="Pfam" id="PF12697">
    <property type="entry name" value="Abhydrolase_6"/>
    <property type="match status" value="1"/>
</dbReference>
<dbReference type="PANTHER" id="PTHR43798">
    <property type="entry name" value="MONOACYLGLYCEROL LIPASE"/>
    <property type="match status" value="1"/>
</dbReference>
<evidence type="ECO:0000259" key="1">
    <source>
        <dbReference type="Pfam" id="PF12697"/>
    </source>
</evidence>
<reference evidence="2 3" key="1">
    <citation type="submission" date="2019-02" db="EMBL/GenBank/DDBJ databases">
        <title>Genome sequencing of the rare red list fungi Bondarzewia mesenterica.</title>
        <authorList>
            <person name="Buettner E."/>
            <person name="Kellner H."/>
        </authorList>
    </citation>
    <scope>NUCLEOTIDE SEQUENCE [LARGE SCALE GENOMIC DNA]</scope>
    <source>
        <strain evidence="2 3">DSM 108281</strain>
    </source>
</reference>
<dbReference type="GO" id="GO:0047372">
    <property type="term" value="F:monoacylglycerol lipase activity"/>
    <property type="evidence" value="ECO:0007669"/>
    <property type="project" value="TreeGrafter"/>
</dbReference>
<dbReference type="InterPro" id="IPR029058">
    <property type="entry name" value="AB_hydrolase_fold"/>
</dbReference>
<dbReference type="GO" id="GO:0016020">
    <property type="term" value="C:membrane"/>
    <property type="evidence" value="ECO:0007669"/>
    <property type="project" value="TreeGrafter"/>
</dbReference>
<evidence type="ECO:0000313" key="3">
    <source>
        <dbReference type="Proteomes" id="UP000310158"/>
    </source>
</evidence>
<dbReference type="Proteomes" id="UP000310158">
    <property type="component" value="Unassembled WGS sequence"/>
</dbReference>
<proteinExistence type="predicted"/>
<sequence length="287" mass="31519">MSAKPHSKVLRSSDGCEIYAEATGHSSRPHVVLIHGVTFSGAVFDDFCRQPELLEELYIVRYDLRGHGRSGMPDSPESHQSKLYADDFMAVVRGFKLSKPVLVGWSKGGTIAVDICANVDPLPISGIFYLSSALSVPRLFAGSGTSHFMSLVMACTDPVTTPAGLLGVVDATFCAPRKPAPPFQLRCMWAGMQAMQTALVRGAIFRRTQDSRKLLEKLEEGLPVYVYYGSHDLLTVGKELEKDLAGKAKDVEVEFVEGAGHALFWEDPEETARVIIRFVKKVQMKRA</sequence>
<name>A0A4S4LZP4_9AGAM</name>
<protein>
    <recommendedName>
        <fullName evidence="1">AB hydrolase-1 domain-containing protein</fullName>
    </recommendedName>
</protein>
<dbReference type="GO" id="GO:0046464">
    <property type="term" value="P:acylglycerol catabolic process"/>
    <property type="evidence" value="ECO:0007669"/>
    <property type="project" value="TreeGrafter"/>
</dbReference>
<comment type="caution">
    <text evidence="2">The sequence shown here is derived from an EMBL/GenBank/DDBJ whole genome shotgun (WGS) entry which is preliminary data.</text>
</comment>
<gene>
    <name evidence="2" type="ORF">EW146_g3464</name>
</gene>
<dbReference type="InterPro" id="IPR000073">
    <property type="entry name" value="AB_hydrolase_1"/>
</dbReference>
<feature type="domain" description="AB hydrolase-1" evidence="1">
    <location>
        <begin position="31"/>
        <end position="273"/>
    </location>
</feature>
<dbReference type="SUPFAM" id="SSF53474">
    <property type="entry name" value="alpha/beta-Hydrolases"/>
    <property type="match status" value="1"/>
</dbReference>
<dbReference type="OrthoDB" id="408373at2759"/>
<dbReference type="InterPro" id="IPR050266">
    <property type="entry name" value="AB_hydrolase_sf"/>
</dbReference>